<dbReference type="Proteomes" id="UP000748752">
    <property type="component" value="Unassembled WGS sequence"/>
</dbReference>
<feature type="modified residue" description="4-aspartylphosphate" evidence="6">
    <location>
        <position position="59"/>
    </location>
</feature>
<evidence type="ECO:0000256" key="6">
    <source>
        <dbReference type="PROSITE-ProRule" id="PRU00169"/>
    </source>
</evidence>
<dbReference type="Gene3D" id="1.10.10.60">
    <property type="entry name" value="Homeodomain-like"/>
    <property type="match status" value="1"/>
</dbReference>
<dbReference type="RefSeq" id="WP_200241429.1">
    <property type="nucleotide sequence ID" value="NZ_NRRV01000074.1"/>
</dbReference>
<dbReference type="Gene3D" id="1.10.8.60">
    <property type="match status" value="1"/>
</dbReference>
<dbReference type="Gene3D" id="3.40.50.2300">
    <property type="match status" value="1"/>
</dbReference>
<dbReference type="InterPro" id="IPR025944">
    <property type="entry name" value="Sigma_54_int_dom_CS"/>
</dbReference>
<keyword evidence="3" id="KW-0805">Transcription regulation</keyword>
<dbReference type="InterPro" id="IPR027417">
    <property type="entry name" value="P-loop_NTPase"/>
</dbReference>
<evidence type="ECO:0000259" key="8">
    <source>
        <dbReference type="PROSITE" id="PS50045"/>
    </source>
</evidence>
<dbReference type="Pfam" id="PF02954">
    <property type="entry name" value="HTH_8"/>
    <property type="match status" value="1"/>
</dbReference>
<keyword evidence="5" id="KW-0804">Transcription</keyword>
<evidence type="ECO:0000259" key="9">
    <source>
        <dbReference type="PROSITE" id="PS50110"/>
    </source>
</evidence>
<dbReference type="InterPro" id="IPR009057">
    <property type="entry name" value="Homeodomain-like_sf"/>
</dbReference>
<dbReference type="SUPFAM" id="SSF52172">
    <property type="entry name" value="CheY-like"/>
    <property type="match status" value="1"/>
</dbReference>
<accession>A0ABS1CNI1</accession>
<dbReference type="Pfam" id="PF00072">
    <property type="entry name" value="Response_reg"/>
    <property type="match status" value="1"/>
</dbReference>
<name>A0ABS1CNI1_9GAMM</name>
<keyword evidence="2" id="KW-0067">ATP-binding</keyword>
<dbReference type="PROSITE" id="PS50045">
    <property type="entry name" value="SIGMA54_INTERACT_4"/>
    <property type="match status" value="1"/>
</dbReference>
<evidence type="ECO:0000256" key="7">
    <source>
        <dbReference type="SAM" id="MobiDB-lite"/>
    </source>
</evidence>
<comment type="caution">
    <text evidence="10">The sequence shown here is derived from an EMBL/GenBank/DDBJ whole genome shotgun (WGS) entry which is preliminary data.</text>
</comment>
<dbReference type="SUPFAM" id="SSF52540">
    <property type="entry name" value="P-loop containing nucleoside triphosphate hydrolases"/>
    <property type="match status" value="1"/>
</dbReference>
<dbReference type="SMART" id="SM00448">
    <property type="entry name" value="REC"/>
    <property type="match status" value="1"/>
</dbReference>
<dbReference type="SMART" id="SM00382">
    <property type="entry name" value="AAA"/>
    <property type="match status" value="1"/>
</dbReference>
<dbReference type="PRINTS" id="PR01590">
    <property type="entry name" value="HTHFIS"/>
</dbReference>
<dbReference type="Pfam" id="PF25601">
    <property type="entry name" value="AAA_lid_14"/>
    <property type="match status" value="1"/>
</dbReference>
<dbReference type="InterPro" id="IPR002078">
    <property type="entry name" value="Sigma_54_int"/>
</dbReference>
<evidence type="ECO:0000256" key="2">
    <source>
        <dbReference type="ARBA" id="ARBA00022840"/>
    </source>
</evidence>
<dbReference type="SUPFAM" id="SSF46689">
    <property type="entry name" value="Homeodomain-like"/>
    <property type="match status" value="1"/>
</dbReference>
<dbReference type="Pfam" id="PF00158">
    <property type="entry name" value="Sigma54_activat"/>
    <property type="match status" value="1"/>
</dbReference>
<dbReference type="InterPro" id="IPR002197">
    <property type="entry name" value="HTH_Fis"/>
</dbReference>
<keyword evidence="1" id="KW-0547">Nucleotide-binding</keyword>
<evidence type="ECO:0000256" key="1">
    <source>
        <dbReference type="ARBA" id="ARBA00022741"/>
    </source>
</evidence>
<dbReference type="InterPro" id="IPR001789">
    <property type="entry name" value="Sig_transdc_resp-reg_receiver"/>
</dbReference>
<dbReference type="PROSITE" id="PS00676">
    <property type="entry name" value="SIGMA54_INTERACT_2"/>
    <property type="match status" value="1"/>
</dbReference>
<evidence type="ECO:0000256" key="4">
    <source>
        <dbReference type="ARBA" id="ARBA00023125"/>
    </source>
</evidence>
<keyword evidence="11" id="KW-1185">Reference proteome</keyword>
<reference evidence="10 11" key="1">
    <citation type="journal article" date="2020" name="Microorganisms">
        <title>Osmotic Adaptation and Compatible Solute Biosynthesis of Phototrophic Bacteria as Revealed from Genome Analyses.</title>
        <authorList>
            <person name="Imhoff J.F."/>
            <person name="Rahn T."/>
            <person name="Kunzel S."/>
            <person name="Keller A."/>
            <person name="Neulinger S.C."/>
        </authorList>
    </citation>
    <scope>NUCLEOTIDE SEQUENCE [LARGE SCALE GENOMIC DNA]</scope>
    <source>
        <strain evidence="10 11">DSM 6210</strain>
    </source>
</reference>
<gene>
    <name evidence="10" type="ORF">CKO31_21355</name>
</gene>
<evidence type="ECO:0000313" key="10">
    <source>
        <dbReference type="EMBL" id="MBK1633253.1"/>
    </source>
</evidence>
<dbReference type="EMBL" id="NRRV01000074">
    <property type="protein sequence ID" value="MBK1633253.1"/>
    <property type="molecule type" value="Genomic_DNA"/>
</dbReference>
<dbReference type="PROSITE" id="PS00688">
    <property type="entry name" value="SIGMA54_INTERACT_3"/>
    <property type="match status" value="1"/>
</dbReference>
<feature type="domain" description="Sigma-54 factor interaction" evidence="8">
    <location>
        <begin position="144"/>
        <end position="373"/>
    </location>
</feature>
<dbReference type="PANTHER" id="PTHR32071:SF100">
    <property type="entry name" value="RESPONSE REGULATOR PROTEIN PILR"/>
    <property type="match status" value="1"/>
</dbReference>
<evidence type="ECO:0000256" key="3">
    <source>
        <dbReference type="ARBA" id="ARBA00023015"/>
    </source>
</evidence>
<dbReference type="Gene3D" id="3.40.50.300">
    <property type="entry name" value="P-loop containing nucleotide triphosphate hydrolases"/>
    <property type="match status" value="1"/>
</dbReference>
<dbReference type="CDD" id="cd00009">
    <property type="entry name" value="AAA"/>
    <property type="match status" value="1"/>
</dbReference>
<dbReference type="InterPro" id="IPR058031">
    <property type="entry name" value="AAA_lid_NorR"/>
</dbReference>
<dbReference type="InterPro" id="IPR003593">
    <property type="entry name" value="AAA+_ATPase"/>
</dbReference>
<feature type="domain" description="Response regulatory" evidence="9">
    <location>
        <begin position="10"/>
        <end position="124"/>
    </location>
</feature>
<organism evidence="10 11">
    <name type="scientific">Thiohalocapsa halophila</name>
    <dbReference type="NCBI Taxonomy" id="69359"/>
    <lineage>
        <taxon>Bacteria</taxon>
        <taxon>Pseudomonadati</taxon>
        <taxon>Pseudomonadota</taxon>
        <taxon>Gammaproteobacteria</taxon>
        <taxon>Chromatiales</taxon>
        <taxon>Chromatiaceae</taxon>
        <taxon>Thiohalocapsa</taxon>
    </lineage>
</organism>
<dbReference type="PANTHER" id="PTHR32071">
    <property type="entry name" value="TRANSCRIPTIONAL REGULATORY PROTEIN"/>
    <property type="match status" value="1"/>
</dbReference>
<dbReference type="InterPro" id="IPR011006">
    <property type="entry name" value="CheY-like_superfamily"/>
</dbReference>
<dbReference type="PROSITE" id="PS50110">
    <property type="entry name" value="RESPONSE_REGULATORY"/>
    <property type="match status" value="1"/>
</dbReference>
<evidence type="ECO:0000313" key="11">
    <source>
        <dbReference type="Proteomes" id="UP000748752"/>
    </source>
</evidence>
<keyword evidence="4" id="KW-0238">DNA-binding</keyword>
<evidence type="ECO:0000256" key="5">
    <source>
        <dbReference type="ARBA" id="ARBA00023163"/>
    </source>
</evidence>
<dbReference type="InterPro" id="IPR025943">
    <property type="entry name" value="Sigma_54_int_dom_ATP-bd_2"/>
</dbReference>
<proteinExistence type="predicted"/>
<feature type="region of interest" description="Disordered" evidence="7">
    <location>
        <begin position="391"/>
        <end position="427"/>
    </location>
</feature>
<keyword evidence="6" id="KW-0597">Phosphoprotein</keyword>
<protein>
    <submittedName>
        <fullName evidence="10">Sigma-54-dependent Fis family transcriptional regulator</fullName>
    </submittedName>
</protein>
<sequence>MSKSPAHKATALIVDDEPDILELVSITCARLGVVAGTAGSLAEARGLLARRSFDLCLTDMRLPDGDGIELVREIGAHHPETPVAMITAYGNMESAVTAMKAGAFDFVAKPLDLHVLRDLIHAALKLGAPLAPAVTDADGSDSGLLGTSAQMREIRTLIAKLARNQAPVFISGASGTGKELAARLVHSLGPRADAPFVPVNCGAIPGELVESELFGHRKGSFTGAVSDKQGLFQAAQGGTLFLDEIADLPLPMQVKLLRAIQQKSVRPVGAEREVPVDVRIISASHHDLKQAVDRGAFRQDLFYRINVIELFIPPLRERPEDIDVLADSILRRIAAQIGGEPQRLSADARATLHCHDFPGNVRELENILERATALSDAAVLEVADLRLPDRQASAAETQPGSSDAAESVAPTSPQQQTADAPDADIDIGDRPLEAKLDEIEKKAILKALDTTHWNRTAAAKLLGMTPRSLRYRLSKLGLD</sequence>